<reference evidence="2" key="1">
    <citation type="submission" date="2022-11" db="EMBL/GenBank/DDBJ databases">
        <authorList>
            <person name="Petersen C."/>
        </authorList>
    </citation>
    <scope>NUCLEOTIDE SEQUENCE</scope>
    <source>
        <strain evidence="2">IBT 26290</strain>
    </source>
</reference>
<evidence type="ECO:0000256" key="1">
    <source>
        <dbReference type="SAM" id="MobiDB-lite"/>
    </source>
</evidence>
<dbReference type="AlphaFoldDB" id="A0A9W9I453"/>
<dbReference type="EMBL" id="JAPQKN010000003">
    <property type="protein sequence ID" value="KAJ5166303.1"/>
    <property type="molecule type" value="Genomic_DNA"/>
</dbReference>
<feature type="region of interest" description="Disordered" evidence="1">
    <location>
        <begin position="29"/>
        <end position="53"/>
    </location>
</feature>
<evidence type="ECO:0000313" key="3">
    <source>
        <dbReference type="Proteomes" id="UP001149163"/>
    </source>
</evidence>
<gene>
    <name evidence="2" type="ORF">N7482_005084</name>
</gene>
<protein>
    <submittedName>
        <fullName evidence="2">Uncharacterized protein</fullName>
    </submittedName>
</protein>
<comment type="caution">
    <text evidence="2">The sequence shown here is derived from an EMBL/GenBank/DDBJ whole genome shotgun (WGS) entry which is preliminary data.</text>
</comment>
<evidence type="ECO:0000313" key="2">
    <source>
        <dbReference type="EMBL" id="KAJ5166303.1"/>
    </source>
</evidence>
<sequence>MGYICKSVATQQGEFWVARSLNQGWRRRRVSQLGQSQSEPEVVETPPQQDLKRLRPSEIESALQSLPSWKVPPSASQHLWV</sequence>
<keyword evidence="3" id="KW-1185">Reference proteome</keyword>
<name>A0A9W9I453_9EURO</name>
<reference evidence="2" key="2">
    <citation type="journal article" date="2023" name="IMA Fungus">
        <title>Comparative genomic study of the Penicillium genus elucidates a diverse pangenome and 15 lateral gene transfer events.</title>
        <authorList>
            <person name="Petersen C."/>
            <person name="Sorensen T."/>
            <person name="Nielsen M.R."/>
            <person name="Sondergaard T.E."/>
            <person name="Sorensen J.L."/>
            <person name="Fitzpatrick D.A."/>
            <person name="Frisvad J.C."/>
            <person name="Nielsen K.L."/>
        </authorList>
    </citation>
    <scope>NUCLEOTIDE SEQUENCE</scope>
    <source>
        <strain evidence="2">IBT 26290</strain>
    </source>
</reference>
<dbReference type="GeneID" id="81426385"/>
<proteinExistence type="predicted"/>
<organism evidence="2 3">
    <name type="scientific">Penicillium canariense</name>
    <dbReference type="NCBI Taxonomy" id="189055"/>
    <lineage>
        <taxon>Eukaryota</taxon>
        <taxon>Fungi</taxon>
        <taxon>Dikarya</taxon>
        <taxon>Ascomycota</taxon>
        <taxon>Pezizomycotina</taxon>
        <taxon>Eurotiomycetes</taxon>
        <taxon>Eurotiomycetidae</taxon>
        <taxon>Eurotiales</taxon>
        <taxon>Aspergillaceae</taxon>
        <taxon>Penicillium</taxon>
    </lineage>
</organism>
<accession>A0A9W9I453</accession>
<dbReference type="Proteomes" id="UP001149163">
    <property type="component" value="Unassembled WGS sequence"/>
</dbReference>
<dbReference type="RefSeq" id="XP_056542764.1">
    <property type="nucleotide sequence ID" value="XM_056687209.1"/>
</dbReference>